<evidence type="ECO:0000313" key="2">
    <source>
        <dbReference type="Proteomes" id="UP000195521"/>
    </source>
</evidence>
<organism evidence="1 2">
    <name type="scientific">Plasmodium gonderi</name>
    <dbReference type="NCBI Taxonomy" id="77519"/>
    <lineage>
        <taxon>Eukaryota</taxon>
        <taxon>Sar</taxon>
        <taxon>Alveolata</taxon>
        <taxon>Apicomplexa</taxon>
        <taxon>Aconoidasida</taxon>
        <taxon>Haemosporida</taxon>
        <taxon>Plasmodiidae</taxon>
        <taxon>Plasmodium</taxon>
        <taxon>Plasmodium (Plasmodium)</taxon>
    </lineage>
</organism>
<comment type="caution">
    <text evidence="1">The sequence shown here is derived from an EMBL/GenBank/DDBJ whole genome shotgun (WGS) entry which is preliminary data.</text>
</comment>
<dbReference type="RefSeq" id="XP_028547106.1">
    <property type="nucleotide sequence ID" value="XM_028691305.1"/>
</dbReference>
<name>A0A1Y1JTS2_PLAGO</name>
<reference evidence="2" key="1">
    <citation type="submission" date="2017-04" db="EMBL/GenBank/DDBJ databases">
        <title>Plasmodium gonderi genome.</title>
        <authorList>
            <person name="Arisue N."/>
            <person name="Honma H."/>
            <person name="Kawai S."/>
            <person name="Tougan T."/>
            <person name="Tanabe K."/>
            <person name="Horii T."/>
        </authorList>
    </citation>
    <scope>NUCLEOTIDE SEQUENCE [LARGE SCALE GENOMIC DNA]</scope>
    <source>
        <strain evidence="2">ATCC 30045</strain>
    </source>
</reference>
<sequence>MSEKITDSIYFNFNSIFPKCTEGFMWRSHLHFSKPNYHNFTQLCSKFHNEVTSIESNSNPFIQNCQVLSLYLDHIISNINTDNEEACCKYFYYRLRNDIIRKPHCKCNGSKECYEKIIKQKGNSFNTTISDVCMKHLIDFDNGTFNMMEKLDYMYDKFNEFNKEHNPTYQRIQEFISILENLDNSYNKYNESFLLVLKKANQAYIEFVGTLSVGDWNKKTILGYLIDKGKDKGILKVVHGIEENEVVTARATQAHAKKYNDTDIGADSTTGIVFLYFSIFNKLEYYLIHFSLYSEFFIFTIKVKEIKKSVEKK</sequence>
<evidence type="ECO:0000313" key="1">
    <source>
        <dbReference type="EMBL" id="GAW84517.1"/>
    </source>
</evidence>
<dbReference type="EMBL" id="BDQF01000384">
    <property type="protein sequence ID" value="GAW84517.1"/>
    <property type="molecule type" value="Genomic_DNA"/>
</dbReference>
<protein>
    <submittedName>
        <fullName evidence="1">Variable surface protein</fullName>
    </submittedName>
</protein>
<proteinExistence type="predicted"/>
<dbReference type="Proteomes" id="UP000195521">
    <property type="component" value="Unassembled WGS sequence"/>
</dbReference>
<accession>A0A1Y1JTS2</accession>
<gene>
    <name evidence="1" type="ORF">PGO_003400</name>
</gene>
<dbReference type="GeneID" id="39745325"/>
<dbReference type="AlphaFoldDB" id="A0A1Y1JTS2"/>
<keyword evidence="2" id="KW-1185">Reference proteome</keyword>